<keyword evidence="8" id="KW-1185">Reference proteome</keyword>
<dbReference type="AlphaFoldDB" id="A0A9D5CCN8"/>
<comment type="caution">
    <text evidence="7">The sequence shown here is derived from an EMBL/GenBank/DDBJ whole genome shotgun (WGS) entry which is preliminary data.</text>
</comment>
<dbReference type="InterPro" id="IPR016072">
    <property type="entry name" value="Skp1_comp_dimer"/>
</dbReference>
<dbReference type="OrthoDB" id="652070at2759"/>
<accession>A0A9D5CCN8</accession>
<organism evidence="7 8">
    <name type="scientific">Dioscorea zingiberensis</name>
    <dbReference type="NCBI Taxonomy" id="325984"/>
    <lineage>
        <taxon>Eukaryota</taxon>
        <taxon>Viridiplantae</taxon>
        <taxon>Streptophyta</taxon>
        <taxon>Embryophyta</taxon>
        <taxon>Tracheophyta</taxon>
        <taxon>Spermatophyta</taxon>
        <taxon>Magnoliopsida</taxon>
        <taxon>Liliopsida</taxon>
        <taxon>Dioscoreales</taxon>
        <taxon>Dioscoreaceae</taxon>
        <taxon>Dioscorea</taxon>
    </lineage>
</organism>
<proteinExistence type="inferred from homology"/>
<keyword evidence="3 4" id="KW-0833">Ubl conjugation pathway</keyword>
<dbReference type="Proteomes" id="UP001085076">
    <property type="component" value="Miscellaneous, Linkage group lg05"/>
</dbReference>
<evidence type="ECO:0000313" key="8">
    <source>
        <dbReference type="Proteomes" id="UP001085076"/>
    </source>
</evidence>
<evidence type="ECO:0000259" key="6">
    <source>
        <dbReference type="Pfam" id="PF03931"/>
    </source>
</evidence>
<dbReference type="Pfam" id="PF01466">
    <property type="entry name" value="Skp1"/>
    <property type="match status" value="1"/>
</dbReference>
<name>A0A9D5CCN8_9LILI</name>
<feature type="domain" description="SKP1 component POZ" evidence="6">
    <location>
        <begin position="12"/>
        <end position="83"/>
    </location>
</feature>
<dbReference type="InterPro" id="IPR001232">
    <property type="entry name" value="SKP1-like"/>
</dbReference>
<dbReference type="InterPro" id="IPR011333">
    <property type="entry name" value="SKP1/BTB/POZ_sf"/>
</dbReference>
<dbReference type="GO" id="GO:0016567">
    <property type="term" value="P:protein ubiquitination"/>
    <property type="evidence" value="ECO:0007669"/>
    <property type="project" value="UniProtKB-UniRule"/>
</dbReference>
<comment type="similarity">
    <text evidence="2 4">Belongs to the SKP1 family.</text>
</comment>
<evidence type="ECO:0000256" key="2">
    <source>
        <dbReference type="ARBA" id="ARBA00009993"/>
    </source>
</evidence>
<comment type="pathway">
    <text evidence="1 4">Protein modification; protein ubiquitination.</text>
</comment>
<evidence type="ECO:0000256" key="4">
    <source>
        <dbReference type="PIRNR" id="PIRNR028729"/>
    </source>
</evidence>
<dbReference type="EMBL" id="JAGGNH010000005">
    <property type="protein sequence ID" value="KAJ0970768.1"/>
    <property type="molecule type" value="Genomic_DNA"/>
</dbReference>
<evidence type="ECO:0000256" key="1">
    <source>
        <dbReference type="ARBA" id="ARBA00004906"/>
    </source>
</evidence>
<dbReference type="FunFam" id="3.30.710.10:FF:000026">
    <property type="entry name" value="E3 ubiquitin ligase complex SCF subunit"/>
    <property type="match status" value="1"/>
</dbReference>
<dbReference type="SUPFAM" id="SSF54695">
    <property type="entry name" value="POZ domain"/>
    <property type="match status" value="1"/>
</dbReference>
<dbReference type="GO" id="GO:0009867">
    <property type="term" value="P:jasmonic acid mediated signaling pathway"/>
    <property type="evidence" value="ECO:0007669"/>
    <property type="project" value="UniProtKB-ARBA"/>
</dbReference>
<comment type="function">
    <text evidence="4">Involved in ubiquitination and subsequent proteasomal degradation of target proteins. Together with CUL1, RBX1 and a F-box protein, it forms a SCF E3 ubiquitin ligase complex. The functional specificity of this complex depends on the type of F-box protein. In the SCF complex, it serves as an adapter that links the F-box protein to CUL1.</text>
</comment>
<dbReference type="InterPro" id="IPR016073">
    <property type="entry name" value="Skp1_comp_POZ"/>
</dbReference>
<feature type="domain" description="SKP1 component dimerisation" evidence="5">
    <location>
        <begin position="135"/>
        <end position="181"/>
    </location>
</feature>
<reference evidence="7" key="1">
    <citation type="submission" date="2021-03" db="EMBL/GenBank/DDBJ databases">
        <authorList>
            <person name="Li Z."/>
            <person name="Yang C."/>
        </authorList>
    </citation>
    <scope>NUCLEOTIDE SEQUENCE</scope>
    <source>
        <strain evidence="7">Dzin_1.0</strain>
        <tissue evidence="7">Leaf</tissue>
    </source>
</reference>
<dbReference type="Pfam" id="PF03931">
    <property type="entry name" value="Skp1_POZ"/>
    <property type="match status" value="1"/>
</dbReference>
<dbReference type="SUPFAM" id="SSF81382">
    <property type="entry name" value="Skp1 dimerisation domain-like"/>
    <property type="match status" value="1"/>
</dbReference>
<comment type="subunit">
    <text evidence="4">Part of a SCF (SKP1-cullin-F-box) protein ligase complex.</text>
</comment>
<evidence type="ECO:0000259" key="5">
    <source>
        <dbReference type="Pfam" id="PF01466"/>
    </source>
</evidence>
<protein>
    <recommendedName>
        <fullName evidence="4">SKP1-like protein</fullName>
    </recommendedName>
</protein>
<gene>
    <name evidence="7" type="ORF">J5N97_018727</name>
</gene>
<dbReference type="InterPro" id="IPR036296">
    <property type="entry name" value="SKP1-like_dim_sf"/>
</dbReference>
<dbReference type="GO" id="GO:0006511">
    <property type="term" value="P:ubiquitin-dependent protein catabolic process"/>
    <property type="evidence" value="ECO:0007669"/>
    <property type="project" value="InterPro"/>
</dbReference>
<dbReference type="Gene3D" id="3.30.710.10">
    <property type="entry name" value="Potassium Channel Kv1.1, Chain A"/>
    <property type="match status" value="1"/>
</dbReference>
<sequence>MASERNQEVKQMVTLKSKDGKQFQVERKVAEQSKVIKLLAEQFSSHSLKTFIDDEDGYIDTPIPVEVTSDVLQSVILYCEKHSEEPARSVWEEKVTQHRPDVLIQWDSKYIEEVKKNKELLYNLIIAANYLEIEGLLDLTIQAVVDMIEGKSPEEIRSILGITNDLTPEEEHEIRQQNLWAFTPN</sequence>
<dbReference type="InterPro" id="IPR016897">
    <property type="entry name" value="SKP1"/>
</dbReference>
<dbReference type="SMART" id="SM00512">
    <property type="entry name" value="Skp1"/>
    <property type="match status" value="1"/>
</dbReference>
<reference evidence="7" key="2">
    <citation type="journal article" date="2022" name="Hortic Res">
        <title>The genome of Dioscorea zingiberensis sheds light on the biosynthesis, origin and evolution of the medicinally important diosgenin saponins.</title>
        <authorList>
            <person name="Li Y."/>
            <person name="Tan C."/>
            <person name="Li Z."/>
            <person name="Guo J."/>
            <person name="Li S."/>
            <person name="Chen X."/>
            <person name="Wang C."/>
            <person name="Dai X."/>
            <person name="Yang H."/>
            <person name="Song W."/>
            <person name="Hou L."/>
            <person name="Xu J."/>
            <person name="Tong Z."/>
            <person name="Xu A."/>
            <person name="Yuan X."/>
            <person name="Wang W."/>
            <person name="Yang Q."/>
            <person name="Chen L."/>
            <person name="Sun Z."/>
            <person name="Wang K."/>
            <person name="Pan B."/>
            <person name="Chen J."/>
            <person name="Bao Y."/>
            <person name="Liu F."/>
            <person name="Qi X."/>
            <person name="Gang D.R."/>
            <person name="Wen J."/>
            <person name="Li J."/>
        </authorList>
    </citation>
    <scope>NUCLEOTIDE SEQUENCE</scope>
    <source>
        <strain evidence="7">Dzin_1.0</strain>
    </source>
</reference>
<dbReference type="PANTHER" id="PTHR11165">
    <property type="entry name" value="SKP1"/>
    <property type="match status" value="1"/>
</dbReference>
<evidence type="ECO:0000313" key="7">
    <source>
        <dbReference type="EMBL" id="KAJ0970768.1"/>
    </source>
</evidence>
<dbReference type="PIRSF" id="PIRSF028729">
    <property type="entry name" value="E3_ubiquit_lig_SCF_Skp"/>
    <property type="match status" value="1"/>
</dbReference>
<evidence type="ECO:0000256" key="3">
    <source>
        <dbReference type="ARBA" id="ARBA00022786"/>
    </source>
</evidence>